<dbReference type="PANTHER" id="PTHR21860">
    <property type="entry name" value="TRANSCRIPTION INITIATION FACTOR IIIC TFIIIC , POLYPEPTIDE 6-RELATED"/>
    <property type="match status" value="1"/>
</dbReference>
<dbReference type="PANTHER" id="PTHR21860:SF2">
    <property type="entry name" value="GENERAL TRANSCRIPTION FACTOR 3C POLYPEPTIDE 6"/>
    <property type="match status" value="1"/>
</dbReference>
<comment type="caution">
    <text evidence="3">The sequence shown here is derived from an EMBL/GenBank/DDBJ whole genome shotgun (WGS) entry which is preliminary data.</text>
</comment>
<evidence type="ECO:0000313" key="3">
    <source>
        <dbReference type="EMBL" id="KAK7597762.1"/>
    </source>
</evidence>
<dbReference type="EMBL" id="JBBCAQ010000017">
    <property type="protein sequence ID" value="KAK7597762.1"/>
    <property type="molecule type" value="Genomic_DNA"/>
</dbReference>
<evidence type="ECO:0000313" key="4">
    <source>
        <dbReference type="Proteomes" id="UP001367676"/>
    </source>
</evidence>
<dbReference type="Proteomes" id="UP001367676">
    <property type="component" value="Unassembled WGS sequence"/>
</dbReference>
<feature type="region of interest" description="Disordered" evidence="1">
    <location>
        <begin position="114"/>
        <end position="142"/>
    </location>
</feature>
<dbReference type="Pfam" id="PF10419">
    <property type="entry name" value="TFIIIC_sub6"/>
    <property type="match status" value="1"/>
</dbReference>
<evidence type="ECO:0000256" key="1">
    <source>
        <dbReference type="SAM" id="MobiDB-lite"/>
    </source>
</evidence>
<sequence>MEEGKNDDNFSEEEEEILVYVNFEDLADDYSMKDLASTKILGLDSDEPIVQMGNKVFGGSWNEVVGTALFFEPTAPVPKRCYFSEKVSKPLKYFNKTTKQLNLKRIFISEKLNPSSADEAQATDWSDNDYEDSCDPGSSTEP</sequence>
<accession>A0AAN9TLF2</accession>
<dbReference type="InterPro" id="IPR019481">
    <property type="entry name" value="TFIIIC_triple_barrel"/>
</dbReference>
<feature type="domain" description="Transcription factor TFIIIC triple barrel" evidence="2">
    <location>
        <begin position="12"/>
        <end position="108"/>
    </location>
</feature>
<protein>
    <recommendedName>
        <fullName evidence="2">Transcription factor TFIIIC triple barrel domain-containing protein</fullName>
    </recommendedName>
</protein>
<dbReference type="GO" id="GO:0000127">
    <property type="term" value="C:transcription factor TFIIIC complex"/>
    <property type="evidence" value="ECO:0007669"/>
    <property type="project" value="TreeGrafter"/>
</dbReference>
<reference evidence="3 4" key="1">
    <citation type="submission" date="2024-03" db="EMBL/GenBank/DDBJ databases">
        <title>Adaptation during the transition from Ophiocordyceps entomopathogen to insect associate is accompanied by gene loss and intensified selection.</title>
        <authorList>
            <person name="Ward C.M."/>
            <person name="Onetto C.A."/>
            <person name="Borneman A.R."/>
        </authorList>
    </citation>
    <scope>NUCLEOTIDE SEQUENCE [LARGE SCALE GENOMIC DNA]</scope>
    <source>
        <strain evidence="3">AWRI1</strain>
        <tissue evidence="3">Single Adult Female</tissue>
    </source>
</reference>
<gene>
    <name evidence="3" type="ORF">V9T40_009987</name>
</gene>
<keyword evidence="4" id="KW-1185">Reference proteome</keyword>
<name>A0AAN9TLF2_9HEMI</name>
<proteinExistence type="predicted"/>
<evidence type="ECO:0000259" key="2">
    <source>
        <dbReference type="Pfam" id="PF10419"/>
    </source>
</evidence>
<dbReference type="Gene3D" id="2.60.40.4370">
    <property type="match status" value="1"/>
</dbReference>
<dbReference type="GO" id="GO:0006383">
    <property type="term" value="P:transcription by RNA polymerase III"/>
    <property type="evidence" value="ECO:0007669"/>
    <property type="project" value="InterPro"/>
</dbReference>
<dbReference type="AlphaFoldDB" id="A0AAN9TLF2"/>
<organism evidence="3 4">
    <name type="scientific">Parthenolecanium corni</name>
    <dbReference type="NCBI Taxonomy" id="536013"/>
    <lineage>
        <taxon>Eukaryota</taxon>
        <taxon>Metazoa</taxon>
        <taxon>Ecdysozoa</taxon>
        <taxon>Arthropoda</taxon>
        <taxon>Hexapoda</taxon>
        <taxon>Insecta</taxon>
        <taxon>Pterygota</taxon>
        <taxon>Neoptera</taxon>
        <taxon>Paraneoptera</taxon>
        <taxon>Hemiptera</taxon>
        <taxon>Sternorrhyncha</taxon>
        <taxon>Coccoidea</taxon>
        <taxon>Coccidae</taxon>
        <taxon>Parthenolecanium</taxon>
    </lineage>
</organism>
<dbReference type="InterPro" id="IPR042771">
    <property type="entry name" value="GTF3C6-like"/>
</dbReference>